<keyword evidence="7" id="KW-1185">Reference proteome</keyword>
<accession>A0ABW9XHG9</accession>
<dbReference type="PANTHER" id="PTHR42988:SF2">
    <property type="entry name" value="CYCLIC NUCLEOTIDE PHOSPHODIESTERASE CBUA0032-RELATED"/>
    <property type="match status" value="1"/>
</dbReference>
<dbReference type="EMBL" id="JAAAPO010000007">
    <property type="protein sequence ID" value="NBC37998.1"/>
    <property type="molecule type" value="Genomic_DNA"/>
</dbReference>
<evidence type="ECO:0000256" key="3">
    <source>
        <dbReference type="ARBA" id="ARBA00023004"/>
    </source>
</evidence>
<evidence type="ECO:0000259" key="5">
    <source>
        <dbReference type="Pfam" id="PF00149"/>
    </source>
</evidence>
<dbReference type="InterPro" id="IPR050884">
    <property type="entry name" value="CNP_phosphodiesterase-III"/>
</dbReference>
<sequence>MTTLFHISDLHFGAEDRAALRWFMQCVADVRPTAVVCTGDLTMRGTTREFAAAEEWLRGLDVPVHVEPGNHDMPYYWEMVERLRRPFDRYRAMRARVQGDVPGGRVRLVSLPTVTPAQWRLNWSKGHVRRSALAGALADLARADHAQLRLVACHHPLIHARRDGAGSTTRGWHAVVQLAQAGADVVLSGHVHDPFDRMVQVGGRSIRMVGAGTLSERLRKTPPGFNRLDWSLNEGLRVTPQVMG</sequence>
<evidence type="ECO:0000256" key="2">
    <source>
        <dbReference type="ARBA" id="ARBA00022801"/>
    </source>
</evidence>
<evidence type="ECO:0000313" key="7">
    <source>
        <dbReference type="Proteomes" id="UP000753724"/>
    </source>
</evidence>
<comment type="similarity">
    <text evidence="4">Belongs to the cyclic nucleotide phosphodiesterase class-III family.</text>
</comment>
<evidence type="ECO:0000313" key="6">
    <source>
        <dbReference type="EMBL" id="NBC37998.1"/>
    </source>
</evidence>
<dbReference type="Gene3D" id="3.60.21.10">
    <property type="match status" value="1"/>
</dbReference>
<keyword evidence="1" id="KW-0479">Metal-binding</keyword>
<organism evidence="6 7">
    <name type="scientific">Novosphingobium ovatum</name>
    <dbReference type="NCBI Taxonomy" id="1908523"/>
    <lineage>
        <taxon>Bacteria</taxon>
        <taxon>Pseudomonadati</taxon>
        <taxon>Pseudomonadota</taxon>
        <taxon>Alphaproteobacteria</taxon>
        <taxon>Sphingomonadales</taxon>
        <taxon>Sphingomonadaceae</taxon>
        <taxon>Novosphingobium</taxon>
    </lineage>
</organism>
<dbReference type="Pfam" id="PF00149">
    <property type="entry name" value="Metallophos"/>
    <property type="match status" value="1"/>
</dbReference>
<gene>
    <name evidence="6" type="ORF">GTZ99_15695</name>
</gene>
<reference evidence="7" key="1">
    <citation type="submission" date="2020-01" db="EMBL/GenBank/DDBJ databases">
        <title>Sphingomonas sp. strain CSW-10.</title>
        <authorList>
            <person name="Chen W.-M."/>
        </authorList>
    </citation>
    <scope>NUCLEOTIDE SEQUENCE [LARGE SCALE GENOMIC DNA]</scope>
    <source>
        <strain evidence="7">FSY-8</strain>
    </source>
</reference>
<keyword evidence="2" id="KW-0378">Hydrolase</keyword>
<evidence type="ECO:0000256" key="4">
    <source>
        <dbReference type="ARBA" id="ARBA00025742"/>
    </source>
</evidence>
<dbReference type="SUPFAM" id="SSF56300">
    <property type="entry name" value="Metallo-dependent phosphatases"/>
    <property type="match status" value="1"/>
</dbReference>
<dbReference type="Proteomes" id="UP000753724">
    <property type="component" value="Unassembled WGS sequence"/>
</dbReference>
<proteinExistence type="inferred from homology"/>
<feature type="domain" description="Calcineurin-like phosphoesterase" evidence="5">
    <location>
        <begin position="4"/>
        <end position="194"/>
    </location>
</feature>
<dbReference type="PANTHER" id="PTHR42988">
    <property type="entry name" value="PHOSPHOHYDROLASE"/>
    <property type="match status" value="1"/>
</dbReference>
<comment type="caution">
    <text evidence="6">The sequence shown here is derived from an EMBL/GenBank/DDBJ whole genome shotgun (WGS) entry which is preliminary data.</text>
</comment>
<dbReference type="InterPro" id="IPR004843">
    <property type="entry name" value="Calcineurin-like_PHP"/>
</dbReference>
<dbReference type="InterPro" id="IPR029052">
    <property type="entry name" value="Metallo-depent_PP-like"/>
</dbReference>
<evidence type="ECO:0000256" key="1">
    <source>
        <dbReference type="ARBA" id="ARBA00022723"/>
    </source>
</evidence>
<keyword evidence="3" id="KW-0408">Iron</keyword>
<name>A0ABW9XHG9_9SPHN</name>
<protein>
    <submittedName>
        <fullName evidence="6">Metallophosphoesterase</fullName>
    </submittedName>
</protein>